<reference evidence="6" key="1">
    <citation type="journal article" date="2019" name="Int. J. Syst. Evol. Microbiol.">
        <title>The Global Catalogue of Microorganisms (GCM) 10K type strain sequencing project: providing services to taxonomists for standard genome sequencing and annotation.</title>
        <authorList>
            <consortium name="The Broad Institute Genomics Platform"/>
            <consortium name="The Broad Institute Genome Sequencing Center for Infectious Disease"/>
            <person name="Wu L."/>
            <person name="Ma J."/>
        </authorList>
    </citation>
    <scope>NUCLEOTIDE SEQUENCE [LARGE SCALE GENOMIC DNA]</scope>
    <source>
        <strain evidence="6">CCUG 58938</strain>
    </source>
</reference>
<proteinExistence type="inferred from homology"/>
<dbReference type="InterPro" id="IPR000871">
    <property type="entry name" value="Beta-lactam_class-A"/>
</dbReference>
<evidence type="ECO:0000259" key="4">
    <source>
        <dbReference type="Pfam" id="PF13354"/>
    </source>
</evidence>
<feature type="domain" description="Beta-lactamase class A catalytic" evidence="4">
    <location>
        <begin position="47"/>
        <end position="271"/>
    </location>
</feature>
<comment type="caution">
    <text evidence="5">The sequence shown here is derived from an EMBL/GenBank/DDBJ whole genome shotgun (WGS) entry which is preliminary data.</text>
</comment>
<dbReference type="Gene3D" id="3.40.710.10">
    <property type="entry name" value="DD-peptidase/beta-lactamase superfamily"/>
    <property type="match status" value="1"/>
</dbReference>
<sequence length="301" mass="33107">MSLFKIGIPLSILVVGILSSCQSKMTKDKLRENIASVLQEQPGLYAVAFKDLSTGEEVLINERESFHAASTMKTPVLIEICRQVVAGKFSLTDSIVVHNEFKSIVDSSLYTLDKKEDSEQELYNHIGEKRSVSSLAYDMIIASSNLATNMMIELVGARNVTQTMRNLGAKNIQVLRGVEDSKAFQQGLNNTTTAYDLMVIFEKIAKGEAVNAEASQIMIDILLDQKFNEIIPAKLPKDVKVAHKTGNITGVNHDSGIIFLPDGRKYILVLLSKEATDENAAIEAMASVSGMVYDFVVRSKK</sequence>
<evidence type="ECO:0000256" key="3">
    <source>
        <dbReference type="ARBA" id="ARBA00012865"/>
    </source>
</evidence>
<dbReference type="PANTHER" id="PTHR35333">
    <property type="entry name" value="BETA-LACTAMASE"/>
    <property type="match status" value="1"/>
</dbReference>
<comment type="similarity">
    <text evidence="2">Belongs to the class-A beta-lactamase family.</text>
</comment>
<dbReference type="InterPro" id="IPR012338">
    <property type="entry name" value="Beta-lactam/transpept-like"/>
</dbReference>
<name>A0ABW3K5Y9_9BACT</name>
<dbReference type="EC" id="3.5.2.6" evidence="3"/>
<dbReference type="SUPFAM" id="SSF56601">
    <property type="entry name" value="beta-lactamase/transpeptidase-like"/>
    <property type="match status" value="1"/>
</dbReference>
<dbReference type="RefSeq" id="WP_377579819.1">
    <property type="nucleotide sequence ID" value="NZ_JBHTKA010000004.1"/>
</dbReference>
<dbReference type="InterPro" id="IPR045155">
    <property type="entry name" value="Beta-lactam_cat"/>
</dbReference>
<evidence type="ECO:0000256" key="1">
    <source>
        <dbReference type="ARBA" id="ARBA00001526"/>
    </source>
</evidence>
<protein>
    <recommendedName>
        <fullName evidence="3">beta-lactamase</fullName>
        <ecNumber evidence="3">3.5.2.6</ecNumber>
    </recommendedName>
</protein>
<keyword evidence="6" id="KW-1185">Reference proteome</keyword>
<dbReference type="Pfam" id="PF13354">
    <property type="entry name" value="Beta-lactamase2"/>
    <property type="match status" value="1"/>
</dbReference>
<evidence type="ECO:0000256" key="2">
    <source>
        <dbReference type="ARBA" id="ARBA00009009"/>
    </source>
</evidence>
<dbReference type="GO" id="GO:0016787">
    <property type="term" value="F:hydrolase activity"/>
    <property type="evidence" value="ECO:0007669"/>
    <property type="project" value="UniProtKB-KW"/>
</dbReference>
<comment type="catalytic activity">
    <reaction evidence="1">
        <text>a beta-lactam + H2O = a substituted beta-amino acid</text>
        <dbReference type="Rhea" id="RHEA:20401"/>
        <dbReference type="ChEBI" id="CHEBI:15377"/>
        <dbReference type="ChEBI" id="CHEBI:35627"/>
        <dbReference type="ChEBI" id="CHEBI:140347"/>
        <dbReference type="EC" id="3.5.2.6"/>
    </reaction>
</comment>
<evidence type="ECO:0000313" key="5">
    <source>
        <dbReference type="EMBL" id="MFD1000407.1"/>
    </source>
</evidence>
<organism evidence="5 6">
    <name type="scientific">Ohtaekwangia kribbensis</name>
    <dbReference type="NCBI Taxonomy" id="688913"/>
    <lineage>
        <taxon>Bacteria</taxon>
        <taxon>Pseudomonadati</taxon>
        <taxon>Bacteroidota</taxon>
        <taxon>Cytophagia</taxon>
        <taxon>Cytophagales</taxon>
        <taxon>Fulvivirgaceae</taxon>
        <taxon>Ohtaekwangia</taxon>
    </lineage>
</organism>
<dbReference type="PANTHER" id="PTHR35333:SF3">
    <property type="entry name" value="BETA-LACTAMASE-TYPE TRANSPEPTIDASE FOLD CONTAINING PROTEIN"/>
    <property type="match status" value="1"/>
</dbReference>
<gene>
    <name evidence="5" type="ORF">ACFQ21_13875</name>
</gene>
<accession>A0ABW3K5Y9</accession>
<evidence type="ECO:0000313" key="6">
    <source>
        <dbReference type="Proteomes" id="UP001597112"/>
    </source>
</evidence>
<dbReference type="PROSITE" id="PS51257">
    <property type="entry name" value="PROKAR_LIPOPROTEIN"/>
    <property type="match status" value="1"/>
</dbReference>
<dbReference type="Proteomes" id="UP001597112">
    <property type="component" value="Unassembled WGS sequence"/>
</dbReference>
<keyword evidence="5" id="KW-0378">Hydrolase</keyword>
<dbReference type="EMBL" id="JBHTKA010000004">
    <property type="protein sequence ID" value="MFD1000407.1"/>
    <property type="molecule type" value="Genomic_DNA"/>
</dbReference>